<gene>
    <name evidence="3" type="ORF">AC230_05435</name>
</gene>
<proteinExistence type="predicted"/>
<dbReference type="STRING" id="1678637.AC230_05435"/>
<evidence type="ECO:0000256" key="1">
    <source>
        <dbReference type="SAM" id="MobiDB-lite"/>
    </source>
</evidence>
<reference evidence="4" key="1">
    <citation type="submission" date="2015-07" db="EMBL/GenBank/DDBJ databases">
        <title>Draft genome sequence of Streptomyces sp. CMAA 1322, a bacterium isolated from Caatinga biome, from dry forest semiarid of Brazil.</title>
        <authorList>
            <person name="Santos S.N."/>
            <person name="Gacesa R."/>
            <person name="Taketani R.G."/>
            <person name="Long P.F."/>
            <person name="Melo I.S."/>
        </authorList>
    </citation>
    <scope>NUCLEOTIDE SEQUENCE [LARGE SCALE GENOMIC DNA]</scope>
    <source>
        <strain evidence="4">CMAA 1322</strain>
    </source>
</reference>
<protein>
    <recommendedName>
        <fullName evidence="2">DUF1707 domain-containing protein</fullName>
    </recommendedName>
</protein>
<dbReference type="PANTHER" id="PTHR40763">
    <property type="entry name" value="MEMBRANE PROTEIN-RELATED"/>
    <property type="match status" value="1"/>
</dbReference>
<feature type="domain" description="DUF1707" evidence="2">
    <location>
        <begin position="17"/>
        <end position="67"/>
    </location>
</feature>
<dbReference type="AlphaFoldDB" id="A0A0K9XL18"/>
<evidence type="ECO:0000313" key="3">
    <source>
        <dbReference type="EMBL" id="KNB53998.1"/>
    </source>
</evidence>
<sequence length="209" mass="22333">MTAHTPDAASVPWAEQRASHADRDAVVRRLQQAAAEGRLDFHELDERLEQALTAKTFGALAALTADLRGADGEAGEPVPGRPPVLKGGMHGIVRTGRWKVPPRLTAYGGMGGVVLDLTRVESPPRVLDFEVHGQMAGVTVVIPDDWSAETDGVEPGLGGVKDRTTPDRSPDAPLVRLTGTGGMAGIVVRHPKARERRRLEREGRALAAR</sequence>
<name>A0A0K9XL18_9ACTN</name>
<dbReference type="Pfam" id="PF08044">
    <property type="entry name" value="DUF1707"/>
    <property type="match status" value="1"/>
</dbReference>
<organism evidence="3 4">
    <name type="scientific">Streptomyces caatingaensis</name>
    <dbReference type="NCBI Taxonomy" id="1678637"/>
    <lineage>
        <taxon>Bacteria</taxon>
        <taxon>Bacillati</taxon>
        <taxon>Actinomycetota</taxon>
        <taxon>Actinomycetes</taxon>
        <taxon>Kitasatosporales</taxon>
        <taxon>Streptomycetaceae</taxon>
        <taxon>Streptomyces</taxon>
    </lineage>
</organism>
<dbReference type="RefSeq" id="WP_049714738.1">
    <property type="nucleotide sequence ID" value="NZ_LFXA01000002.1"/>
</dbReference>
<accession>A0A0K9XL18</accession>
<keyword evidence="4" id="KW-1185">Reference proteome</keyword>
<feature type="region of interest" description="Disordered" evidence="1">
    <location>
        <begin position="1"/>
        <end position="22"/>
    </location>
</feature>
<evidence type="ECO:0000313" key="4">
    <source>
        <dbReference type="Proteomes" id="UP000037288"/>
    </source>
</evidence>
<dbReference type="Proteomes" id="UP000037288">
    <property type="component" value="Unassembled WGS sequence"/>
</dbReference>
<evidence type="ECO:0000259" key="2">
    <source>
        <dbReference type="Pfam" id="PF08044"/>
    </source>
</evidence>
<dbReference type="OrthoDB" id="4772576at2"/>
<feature type="compositionally biased region" description="Basic and acidic residues" evidence="1">
    <location>
        <begin position="160"/>
        <end position="170"/>
    </location>
</feature>
<dbReference type="PATRIC" id="fig|1678637.3.peg.1180"/>
<dbReference type="PANTHER" id="PTHR40763:SF5">
    <property type="entry name" value="MEMBRANE PROTEIN"/>
    <property type="match status" value="1"/>
</dbReference>
<dbReference type="EMBL" id="LFXA01000002">
    <property type="protein sequence ID" value="KNB53998.1"/>
    <property type="molecule type" value="Genomic_DNA"/>
</dbReference>
<feature type="region of interest" description="Disordered" evidence="1">
    <location>
        <begin position="147"/>
        <end position="172"/>
    </location>
</feature>
<comment type="caution">
    <text evidence="3">The sequence shown here is derived from an EMBL/GenBank/DDBJ whole genome shotgun (WGS) entry which is preliminary data.</text>
</comment>
<dbReference type="InterPro" id="IPR012551">
    <property type="entry name" value="DUF1707_SHOCT-like"/>
</dbReference>